<dbReference type="PaxDb" id="65489-OBART10G09350.1"/>
<accession>A0A0D3HDG4</accession>
<feature type="compositionally biased region" description="Polar residues" evidence="1">
    <location>
        <begin position="77"/>
        <end position="93"/>
    </location>
</feature>
<evidence type="ECO:0000256" key="1">
    <source>
        <dbReference type="SAM" id="MobiDB-lite"/>
    </source>
</evidence>
<keyword evidence="3" id="KW-1185">Reference proteome</keyword>
<reference evidence="2" key="2">
    <citation type="submission" date="2015-03" db="UniProtKB">
        <authorList>
            <consortium name="EnsemblPlants"/>
        </authorList>
    </citation>
    <scope>IDENTIFICATION</scope>
</reference>
<evidence type="ECO:0000313" key="2">
    <source>
        <dbReference type="EnsemblPlants" id="OBART10G09350.1"/>
    </source>
</evidence>
<feature type="region of interest" description="Disordered" evidence="1">
    <location>
        <begin position="20"/>
        <end position="43"/>
    </location>
</feature>
<sequence>MGTADLARVAGCWIRAPEAPAPSAAATPQGGGAASTSTSTSTTACLRPSAAYTSARHRSEGREVSLPAAVKGATPASRRSVTTAGRFTNASTDGTATNRFMAVELDAPKQRVCIAVCLSSLSLPPLSDPGADNPPSTNATESLSERRCAPRYDAANSANSSAHAASPVPAFDVNGI</sequence>
<dbReference type="EnsemblPlants" id="OBART10G09350.1">
    <property type="protein sequence ID" value="OBART10G09350.1"/>
    <property type="gene ID" value="OBART10G09350"/>
</dbReference>
<dbReference type="Proteomes" id="UP000026960">
    <property type="component" value="Chromosome 10"/>
</dbReference>
<dbReference type="AlphaFoldDB" id="A0A0D3HDG4"/>
<feature type="compositionally biased region" description="Low complexity" evidence="1">
    <location>
        <begin position="21"/>
        <end position="43"/>
    </location>
</feature>
<organism evidence="2">
    <name type="scientific">Oryza barthii</name>
    <dbReference type="NCBI Taxonomy" id="65489"/>
    <lineage>
        <taxon>Eukaryota</taxon>
        <taxon>Viridiplantae</taxon>
        <taxon>Streptophyta</taxon>
        <taxon>Embryophyta</taxon>
        <taxon>Tracheophyta</taxon>
        <taxon>Spermatophyta</taxon>
        <taxon>Magnoliopsida</taxon>
        <taxon>Liliopsida</taxon>
        <taxon>Poales</taxon>
        <taxon>Poaceae</taxon>
        <taxon>BOP clade</taxon>
        <taxon>Oryzoideae</taxon>
        <taxon>Oryzeae</taxon>
        <taxon>Oryzinae</taxon>
        <taxon>Oryza</taxon>
    </lineage>
</organism>
<reference evidence="2" key="1">
    <citation type="journal article" date="2009" name="Rice">
        <title>De Novo Next Generation Sequencing of Plant Genomes.</title>
        <authorList>
            <person name="Rounsley S."/>
            <person name="Marri P.R."/>
            <person name="Yu Y."/>
            <person name="He R."/>
            <person name="Sisneros N."/>
            <person name="Goicoechea J.L."/>
            <person name="Lee S.J."/>
            <person name="Angelova A."/>
            <person name="Kudrna D."/>
            <person name="Luo M."/>
            <person name="Affourtit J."/>
            <person name="Desany B."/>
            <person name="Knight J."/>
            <person name="Niazi F."/>
            <person name="Egholm M."/>
            <person name="Wing R.A."/>
        </authorList>
    </citation>
    <scope>NUCLEOTIDE SEQUENCE [LARGE SCALE GENOMIC DNA]</scope>
    <source>
        <strain evidence="2">cv. IRGC 105608</strain>
    </source>
</reference>
<protein>
    <submittedName>
        <fullName evidence="2">Uncharacterized protein</fullName>
    </submittedName>
</protein>
<name>A0A0D3HDG4_9ORYZ</name>
<feature type="region of interest" description="Disordered" evidence="1">
    <location>
        <begin position="68"/>
        <end position="93"/>
    </location>
</feature>
<feature type="compositionally biased region" description="Low complexity" evidence="1">
    <location>
        <begin position="154"/>
        <end position="166"/>
    </location>
</feature>
<dbReference type="HOGENOM" id="CLU_1527586_0_0_1"/>
<evidence type="ECO:0000313" key="3">
    <source>
        <dbReference type="Proteomes" id="UP000026960"/>
    </source>
</evidence>
<dbReference type="Gramene" id="OBART10G09350.1">
    <property type="protein sequence ID" value="OBART10G09350.1"/>
    <property type="gene ID" value="OBART10G09350"/>
</dbReference>
<proteinExistence type="predicted"/>
<feature type="region of interest" description="Disordered" evidence="1">
    <location>
        <begin position="124"/>
        <end position="176"/>
    </location>
</feature>